<dbReference type="AlphaFoldDB" id="A0A7W8QI31"/>
<reference evidence="2 3" key="1">
    <citation type="submission" date="2020-08" db="EMBL/GenBank/DDBJ databases">
        <title>Sequencing the genomes of 1000 actinobacteria strains.</title>
        <authorList>
            <person name="Klenk H.-P."/>
        </authorList>
    </citation>
    <scope>NUCLEOTIDE SEQUENCE [LARGE SCALE GENOMIC DNA]</scope>
    <source>
        <strain evidence="2 3">DSM 44551</strain>
    </source>
</reference>
<comment type="caution">
    <text evidence="2">The sequence shown here is derived from an EMBL/GenBank/DDBJ whole genome shotgun (WGS) entry which is preliminary data.</text>
</comment>
<gene>
    <name evidence="2" type="ORF">HDA36_000966</name>
</gene>
<proteinExistence type="predicted"/>
<keyword evidence="3" id="KW-1185">Reference proteome</keyword>
<organism evidence="2 3">
    <name type="scientific">Nocardiopsis composta</name>
    <dbReference type="NCBI Taxonomy" id="157465"/>
    <lineage>
        <taxon>Bacteria</taxon>
        <taxon>Bacillati</taxon>
        <taxon>Actinomycetota</taxon>
        <taxon>Actinomycetes</taxon>
        <taxon>Streptosporangiales</taxon>
        <taxon>Nocardiopsidaceae</taxon>
        <taxon>Nocardiopsis</taxon>
    </lineage>
</organism>
<evidence type="ECO:0000313" key="3">
    <source>
        <dbReference type="Proteomes" id="UP000572635"/>
    </source>
</evidence>
<feature type="transmembrane region" description="Helical" evidence="1">
    <location>
        <begin position="12"/>
        <end position="29"/>
    </location>
</feature>
<protein>
    <submittedName>
        <fullName evidence="2">Uncharacterized protein</fullName>
    </submittedName>
</protein>
<dbReference type="PROSITE" id="PS51257">
    <property type="entry name" value="PROKAR_LIPOPROTEIN"/>
    <property type="match status" value="1"/>
</dbReference>
<evidence type="ECO:0000313" key="2">
    <source>
        <dbReference type="EMBL" id="MBB5430882.1"/>
    </source>
</evidence>
<keyword evidence="1" id="KW-0812">Transmembrane</keyword>
<keyword evidence="1" id="KW-0472">Membrane</keyword>
<dbReference type="Proteomes" id="UP000572635">
    <property type="component" value="Unassembled WGS sequence"/>
</dbReference>
<sequence>MPRNFSGQFSSWPTDFALIVIGLLLIVACDHIG</sequence>
<name>A0A7W8QI31_9ACTN</name>
<dbReference type="EMBL" id="JACHDB010000001">
    <property type="protein sequence ID" value="MBB5430882.1"/>
    <property type="molecule type" value="Genomic_DNA"/>
</dbReference>
<keyword evidence="1" id="KW-1133">Transmembrane helix</keyword>
<accession>A0A7W8QI31</accession>
<evidence type="ECO:0000256" key="1">
    <source>
        <dbReference type="SAM" id="Phobius"/>
    </source>
</evidence>